<organism evidence="1 2">
    <name type="scientific">Leptidea sinapis</name>
    <dbReference type="NCBI Taxonomy" id="189913"/>
    <lineage>
        <taxon>Eukaryota</taxon>
        <taxon>Metazoa</taxon>
        <taxon>Ecdysozoa</taxon>
        <taxon>Arthropoda</taxon>
        <taxon>Hexapoda</taxon>
        <taxon>Insecta</taxon>
        <taxon>Pterygota</taxon>
        <taxon>Neoptera</taxon>
        <taxon>Endopterygota</taxon>
        <taxon>Lepidoptera</taxon>
        <taxon>Glossata</taxon>
        <taxon>Ditrysia</taxon>
        <taxon>Papilionoidea</taxon>
        <taxon>Pieridae</taxon>
        <taxon>Dismorphiinae</taxon>
        <taxon>Leptidea</taxon>
    </lineage>
</organism>
<keyword evidence="2" id="KW-1185">Reference proteome</keyword>
<gene>
    <name evidence="1" type="ORF">LSINAPIS_LOCUS1479</name>
</gene>
<proteinExistence type="predicted"/>
<reference evidence="1 2" key="1">
    <citation type="submission" date="2017-07" db="EMBL/GenBank/DDBJ databases">
        <authorList>
            <person name="Talla V."/>
            <person name="Backstrom N."/>
        </authorList>
    </citation>
    <scope>NUCLEOTIDE SEQUENCE [LARGE SCALE GENOMIC DNA]</scope>
</reference>
<accession>A0A5E4PQ62</accession>
<name>A0A5E4PQ62_9NEOP</name>
<evidence type="ECO:0000313" key="2">
    <source>
        <dbReference type="Proteomes" id="UP000324832"/>
    </source>
</evidence>
<protein>
    <submittedName>
        <fullName evidence="1">Uncharacterized protein</fullName>
    </submittedName>
</protein>
<sequence length="38" mass="4704">MLLFLGKLRCPRYFLSSYTQRLRKFPQFKYVLSFINMP</sequence>
<dbReference type="AlphaFoldDB" id="A0A5E4PQ62"/>
<dbReference type="Proteomes" id="UP000324832">
    <property type="component" value="Unassembled WGS sequence"/>
</dbReference>
<evidence type="ECO:0000313" key="1">
    <source>
        <dbReference type="EMBL" id="VVC88011.1"/>
    </source>
</evidence>
<dbReference type="EMBL" id="FZQP02000226">
    <property type="protein sequence ID" value="VVC88011.1"/>
    <property type="molecule type" value="Genomic_DNA"/>
</dbReference>